<dbReference type="EMBL" id="NGJT01000001">
    <property type="protein sequence ID" value="RST96373.1"/>
    <property type="molecule type" value="Genomic_DNA"/>
</dbReference>
<organism evidence="1 2">
    <name type="scientific">Vagococcus bubulae</name>
    <dbReference type="NCBI Taxonomy" id="1977868"/>
    <lineage>
        <taxon>Bacteria</taxon>
        <taxon>Bacillati</taxon>
        <taxon>Bacillota</taxon>
        <taxon>Bacilli</taxon>
        <taxon>Lactobacillales</taxon>
        <taxon>Enterococcaceae</taxon>
        <taxon>Vagococcus</taxon>
    </lineage>
</organism>
<evidence type="ECO:0000313" key="2">
    <source>
        <dbReference type="Proteomes" id="UP000288490"/>
    </source>
</evidence>
<dbReference type="AlphaFoldDB" id="A0A429ZRR4"/>
<sequence length="188" mass="22537">MGCLAKGIYKIIFDFYNKDNFTGDVIFSWRSPSLVRDGEFIGKRIDPKYNGIENNHFIGNLFPNFFTDKKYSLNTNRNGMMGDFPHDYFDIFLTHVAKYGYGKNDIPIEVKEYYPLKRAILDPRNQEFFKSFDTFENYLTKNYFTQIWEYICDKNNTPFSDMKFEQYREESLKLIKSRGKQMIRKLIK</sequence>
<dbReference type="Proteomes" id="UP000288490">
    <property type="component" value="Unassembled WGS sequence"/>
</dbReference>
<name>A0A429ZRR4_9ENTE</name>
<gene>
    <name evidence="1" type="ORF">CBF36_00105</name>
</gene>
<comment type="caution">
    <text evidence="1">The sequence shown here is derived from an EMBL/GenBank/DDBJ whole genome shotgun (WGS) entry which is preliminary data.</text>
</comment>
<keyword evidence="2" id="KW-1185">Reference proteome</keyword>
<dbReference type="OrthoDB" id="2339434at2"/>
<proteinExistence type="predicted"/>
<evidence type="ECO:0000313" key="1">
    <source>
        <dbReference type="EMBL" id="RST96373.1"/>
    </source>
</evidence>
<protein>
    <submittedName>
        <fullName evidence="1">Uncharacterized protein</fullName>
    </submittedName>
</protein>
<reference evidence="1 2" key="1">
    <citation type="submission" date="2017-05" db="EMBL/GenBank/DDBJ databases">
        <title>Vagococcus spp. assemblies.</title>
        <authorList>
            <person name="Gulvik C.A."/>
        </authorList>
    </citation>
    <scope>NUCLEOTIDE SEQUENCE [LARGE SCALE GENOMIC DNA]</scope>
    <source>
        <strain evidence="1 2">SS1994</strain>
    </source>
</reference>
<accession>A0A429ZRR4</accession>